<evidence type="ECO:0000313" key="10">
    <source>
        <dbReference type="EMBL" id="OIJ20128.1"/>
    </source>
</evidence>
<keyword evidence="11" id="KW-1185">Reference proteome</keyword>
<dbReference type="NCBIfam" id="NF040570">
    <property type="entry name" value="guided_TnpB"/>
    <property type="match status" value="1"/>
</dbReference>
<keyword evidence="6" id="KW-0233">DNA recombination</keyword>
<evidence type="ECO:0000313" key="11">
    <source>
        <dbReference type="Proteomes" id="UP000180057"/>
    </source>
</evidence>
<keyword evidence="4" id="KW-0862">Zinc</keyword>
<sequence length="390" mass="45377">MTKHNKAYMFRLYPTDKQALLIHKTFGCVRFVYNKMLAERKETYETLKEDKEALKKAKHPTPAKYKKEVEWLKEVDSLALANAQLNLDKAYKAFFKGNAKFPKFKSKRHKQSYTTNLVNGNIELMDGHIKLPKLKMVKIKRHRQIPSDHKIKSCTISMTSSGRYYISILTEYEKEVKDKEIKNVVGLDFVMDGLFVDSETGKKANYPRFYRQMLDKLAIEQRKLSRKKKGSSNWNKQRIRVAKIQEKVANQRKNFLHHKSKELVSNYDAIVIEDLDMKGLAQALKFGKSVADNGWGIFTSFLQYKLKEQGKQLVKIDKWFPSTKTCSSCGSVREITLSERTYQCTCGLTLNRDYNSALNIKKEGMRLLAQLPNVDIKLNFNQWGFSFIPH</sequence>
<dbReference type="AlphaFoldDB" id="A0A1S2M5U5"/>
<evidence type="ECO:0000256" key="1">
    <source>
        <dbReference type="ARBA" id="ARBA00008761"/>
    </source>
</evidence>
<proteinExistence type="inferred from homology"/>
<evidence type="ECO:0000256" key="2">
    <source>
        <dbReference type="ARBA" id="ARBA00022578"/>
    </source>
</evidence>
<evidence type="ECO:0000256" key="5">
    <source>
        <dbReference type="ARBA" id="ARBA00023125"/>
    </source>
</evidence>
<evidence type="ECO:0000256" key="4">
    <source>
        <dbReference type="ARBA" id="ARBA00022833"/>
    </source>
</evidence>
<dbReference type="InterPro" id="IPR001959">
    <property type="entry name" value="Transposase"/>
</dbReference>
<dbReference type="GO" id="GO:0046872">
    <property type="term" value="F:metal ion binding"/>
    <property type="evidence" value="ECO:0007669"/>
    <property type="project" value="UniProtKB-KW"/>
</dbReference>
<dbReference type="GO" id="GO:0032196">
    <property type="term" value="P:transposition"/>
    <property type="evidence" value="ECO:0007669"/>
    <property type="project" value="UniProtKB-KW"/>
</dbReference>
<dbReference type="Proteomes" id="UP000180057">
    <property type="component" value="Unassembled WGS sequence"/>
</dbReference>
<dbReference type="Pfam" id="PF12323">
    <property type="entry name" value="HTH_OrfB_IS605"/>
    <property type="match status" value="1"/>
</dbReference>
<evidence type="ECO:0000259" key="7">
    <source>
        <dbReference type="Pfam" id="PF01385"/>
    </source>
</evidence>
<comment type="caution">
    <text evidence="10">The sequence shown here is derived from an EMBL/GenBank/DDBJ whole genome shotgun (WGS) entry which is preliminary data.</text>
</comment>
<organism evidence="10 11">
    <name type="scientific">Anaerobacillus alkalidiazotrophicus</name>
    <dbReference type="NCBI Taxonomy" id="472963"/>
    <lineage>
        <taxon>Bacteria</taxon>
        <taxon>Bacillati</taxon>
        <taxon>Bacillota</taxon>
        <taxon>Bacilli</taxon>
        <taxon>Bacillales</taxon>
        <taxon>Bacillaceae</taxon>
        <taxon>Anaerobacillus</taxon>
    </lineage>
</organism>
<dbReference type="EMBL" id="MLQS01000015">
    <property type="protein sequence ID" value="OIJ20128.1"/>
    <property type="molecule type" value="Genomic_DNA"/>
</dbReference>
<feature type="domain" description="Transposase putative helix-turn-helix" evidence="9">
    <location>
        <begin position="4"/>
        <end position="46"/>
    </location>
</feature>
<name>A0A1S2M5U5_9BACI</name>
<protein>
    <submittedName>
        <fullName evidence="10">Transposase</fullName>
    </submittedName>
</protein>
<dbReference type="GO" id="GO:0006310">
    <property type="term" value="P:DNA recombination"/>
    <property type="evidence" value="ECO:0007669"/>
    <property type="project" value="UniProtKB-KW"/>
</dbReference>
<dbReference type="Pfam" id="PF07282">
    <property type="entry name" value="Cas12f1-like_TNB"/>
    <property type="match status" value="1"/>
</dbReference>
<dbReference type="InterPro" id="IPR010095">
    <property type="entry name" value="Cas12f1-like_TNB"/>
</dbReference>
<dbReference type="Pfam" id="PF01385">
    <property type="entry name" value="OrfB_IS605"/>
    <property type="match status" value="1"/>
</dbReference>
<dbReference type="GO" id="GO:0003677">
    <property type="term" value="F:DNA binding"/>
    <property type="evidence" value="ECO:0007669"/>
    <property type="project" value="UniProtKB-KW"/>
</dbReference>
<dbReference type="InterPro" id="IPR021027">
    <property type="entry name" value="Transposase_put_HTH"/>
</dbReference>
<evidence type="ECO:0000259" key="8">
    <source>
        <dbReference type="Pfam" id="PF07282"/>
    </source>
</evidence>
<dbReference type="OrthoDB" id="56768at2"/>
<dbReference type="STRING" id="472963.BKP45_10090"/>
<feature type="domain" description="Cas12f1-like TNB" evidence="8">
    <location>
        <begin position="295"/>
        <end position="360"/>
    </location>
</feature>
<accession>A0A1S2M5U5</accession>
<evidence type="ECO:0000256" key="3">
    <source>
        <dbReference type="ARBA" id="ARBA00022723"/>
    </source>
</evidence>
<keyword evidence="5" id="KW-0238">DNA-binding</keyword>
<feature type="domain" description="Probable transposase IS891/IS1136/IS1341" evidence="7">
    <location>
        <begin position="167"/>
        <end position="282"/>
    </location>
</feature>
<evidence type="ECO:0000256" key="6">
    <source>
        <dbReference type="ARBA" id="ARBA00023172"/>
    </source>
</evidence>
<reference evidence="10 11" key="1">
    <citation type="submission" date="2016-10" db="EMBL/GenBank/DDBJ databases">
        <title>Draft genome sequences of four alkaliphilic bacteria belonging to the Anaerobacillus genus.</title>
        <authorList>
            <person name="Bassil N.M."/>
            <person name="Lloyd J.R."/>
        </authorList>
    </citation>
    <scope>NUCLEOTIDE SEQUENCE [LARGE SCALE GENOMIC DNA]</scope>
    <source>
        <strain evidence="10 11">DSM 22531</strain>
    </source>
</reference>
<gene>
    <name evidence="10" type="ORF">BKP45_10090</name>
</gene>
<keyword evidence="2" id="KW-0815">Transposition</keyword>
<comment type="similarity">
    <text evidence="1">In the C-terminal section; belongs to the transposase 35 family.</text>
</comment>
<keyword evidence="3" id="KW-0479">Metal-binding</keyword>
<evidence type="ECO:0000259" key="9">
    <source>
        <dbReference type="Pfam" id="PF12323"/>
    </source>
</evidence>